<evidence type="ECO:0000256" key="1">
    <source>
        <dbReference type="ARBA" id="ARBA00004167"/>
    </source>
</evidence>
<dbReference type="GO" id="GO:0035045">
    <property type="term" value="P:sperm plasma membrane disassembly"/>
    <property type="evidence" value="ECO:0007669"/>
    <property type="project" value="EnsemblMetazoa"/>
</dbReference>
<dbReference type="InterPro" id="IPR037725">
    <property type="entry name" value="C2F_Ferlin"/>
</dbReference>
<dbReference type="PANTHER" id="PTHR12546:SF60">
    <property type="entry name" value="MISFIRE, ISOFORM F"/>
    <property type="match status" value="1"/>
</dbReference>
<dbReference type="PANTHER" id="PTHR12546">
    <property type="entry name" value="FER-1-LIKE"/>
    <property type="match status" value="1"/>
</dbReference>
<evidence type="ECO:0000256" key="7">
    <source>
        <dbReference type="SAM" id="Phobius"/>
    </source>
</evidence>
<keyword evidence="10" id="KW-1185">Reference proteome</keyword>
<dbReference type="GO" id="GO:0016020">
    <property type="term" value="C:membrane"/>
    <property type="evidence" value="ECO:0007669"/>
    <property type="project" value="UniProtKB-SubCell"/>
</dbReference>
<evidence type="ECO:0000256" key="3">
    <source>
        <dbReference type="ARBA" id="ARBA00022737"/>
    </source>
</evidence>
<dbReference type="PROSITE" id="PS50004">
    <property type="entry name" value="C2"/>
    <property type="match status" value="3"/>
</dbReference>
<evidence type="ECO:0000256" key="2">
    <source>
        <dbReference type="ARBA" id="ARBA00022692"/>
    </source>
</evidence>
<dbReference type="GO" id="GO:0048240">
    <property type="term" value="P:sperm capacitation"/>
    <property type="evidence" value="ECO:0007669"/>
    <property type="project" value="EnsemblMetazoa"/>
</dbReference>
<feature type="region of interest" description="Disordered" evidence="6">
    <location>
        <begin position="934"/>
        <end position="960"/>
    </location>
</feature>
<evidence type="ECO:0000313" key="9">
    <source>
        <dbReference type="EMBL" id="EDV96218.1"/>
    </source>
</evidence>
<keyword evidence="4 7" id="KW-1133">Transmembrane helix</keyword>
<dbReference type="eggNOG" id="KOG1326">
    <property type="taxonomic scope" value="Eukaryota"/>
</dbReference>
<dbReference type="SMART" id="SM00239">
    <property type="entry name" value="C2"/>
    <property type="match status" value="4"/>
</dbReference>
<dbReference type="EMBL" id="CH916366">
    <property type="protein sequence ID" value="EDV96218.1"/>
    <property type="molecule type" value="Genomic_DNA"/>
</dbReference>
<evidence type="ECO:0000313" key="10">
    <source>
        <dbReference type="Proteomes" id="UP000001070"/>
    </source>
</evidence>
<evidence type="ECO:0000259" key="8">
    <source>
        <dbReference type="PROSITE" id="PS50004"/>
    </source>
</evidence>
<evidence type="ECO:0000256" key="5">
    <source>
        <dbReference type="ARBA" id="ARBA00023136"/>
    </source>
</evidence>
<gene>
    <name evidence="9" type="primary">Dgri\GH16133</name>
    <name evidence="9" type="ORF">Dgri_GH16133</name>
</gene>
<dbReference type="InterPro" id="IPR032362">
    <property type="entry name" value="Ferlin_C"/>
</dbReference>
<dbReference type="CDD" id="cd08374">
    <property type="entry name" value="C2F_Ferlin"/>
    <property type="match status" value="1"/>
</dbReference>
<comment type="subcellular location">
    <subcellularLocation>
        <location evidence="1">Membrane</location>
        <topology evidence="1">Single-pass membrane protein</topology>
    </subcellularLocation>
</comment>
<dbReference type="GO" id="GO:0030381">
    <property type="term" value="P:chorion-containing eggshell pattern formation"/>
    <property type="evidence" value="ECO:0007669"/>
    <property type="project" value="EnsemblMetazoa"/>
</dbReference>
<dbReference type="GO" id="GO:0007343">
    <property type="term" value="P:egg activation"/>
    <property type="evidence" value="ECO:0007669"/>
    <property type="project" value="EnsemblMetazoa"/>
</dbReference>
<organism evidence="10">
    <name type="scientific">Drosophila grimshawi</name>
    <name type="common">Hawaiian fruit fly</name>
    <name type="synonym">Idiomyia grimshawi</name>
    <dbReference type="NCBI Taxonomy" id="7222"/>
    <lineage>
        <taxon>Eukaryota</taxon>
        <taxon>Metazoa</taxon>
        <taxon>Ecdysozoa</taxon>
        <taxon>Arthropoda</taxon>
        <taxon>Hexapoda</taxon>
        <taxon>Insecta</taxon>
        <taxon>Pterygota</taxon>
        <taxon>Neoptera</taxon>
        <taxon>Endopterygota</taxon>
        <taxon>Diptera</taxon>
        <taxon>Brachycera</taxon>
        <taxon>Muscomorpha</taxon>
        <taxon>Ephydroidea</taxon>
        <taxon>Drosophilidae</taxon>
        <taxon>Drosophila</taxon>
        <taxon>Hawaiian Drosophila</taxon>
    </lineage>
</organism>
<accession>B4J3L6</accession>
<feature type="domain" description="C2" evidence="8">
    <location>
        <begin position="1101"/>
        <end position="1220"/>
    </location>
</feature>
<dbReference type="Gene3D" id="2.60.40.150">
    <property type="entry name" value="C2 domain"/>
    <property type="match status" value="3"/>
</dbReference>
<dbReference type="Proteomes" id="UP000001070">
    <property type="component" value="Unassembled WGS sequence"/>
</dbReference>
<keyword evidence="3" id="KW-0677">Repeat</keyword>
<reference evidence="9 10" key="1">
    <citation type="journal article" date="2007" name="Nature">
        <title>Evolution of genes and genomes on the Drosophila phylogeny.</title>
        <authorList>
            <consortium name="Drosophila 12 Genomes Consortium"/>
            <person name="Clark A.G."/>
            <person name="Eisen M.B."/>
            <person name="Smith D.R."/>
            <person name="Bergman C.M."/>
            <person name="Oliver B."/>
            <person name="Markow T.A."/>
            <person name="Kaufman T.C."/>
            <person name="Kellis M."/>
            <person name="Gelbart W."/>
            <person name="Iyer V.N."/>
            <person name="Pollard D.A."/>
            <person name="Sackton T.B."/>
            <person name="Larracuente A.M."/>
            <person name="Singh N.D."/>
            <person name="Abad J.P."/>
            <person name="Abt D.N."/>
            <person name="Adryan B."/>
            <person name="Aguade M."/>
            <person name="Akashi H."/>
            <person name="Anderson W.W."/>
            <person name="Aquadro C.F."/>
            <person name="Ardell D.H."/>
            <person name="Arguello R."/>
            <person name="Artieri C.G."/>
            <person name="Barbash D.A."/>
            <person name="Barker D."/>
            <person name="Barsanti P."/>
            <person name="Batterham P."/>
            <person name="Batzoglou S."/>
            <person name="Begun D."/>
            <person name="Bhutkar A."/>
            <person name="Blanco E."/>
            <person name="Bosak S.A."/>
            <person name="Bradley R.K."/>
            <person name="Brand A.D."/>
            <person name="Brent M.R."/>
            <person name="Brooks A.N."/>
            <person name="Brown R.H."/>
            <person name="Butlin R.K."/>
            <person name="Caggese C."/>
            <person name="Calvi B.R."/>
            <person name="Bernardo de Carvalho A."/>
            <person name="Caspi A."/>
            <person name="Castrezana S."/>
            <person name="Celniker S.E."/>
            <person name="Chang J.L."/>
            <person name="Chapple C."/>
            <person name="Chatterji S."/>
            <person name="Chinwalla A."/>
            <person name="Civetta A."/>
            <person name="Clifton S.W."/>
            <person name="Comeron J.M."/>
            <person name="Costello J.C."/>
            <person name="Coyne J.A."/>
            <person name="Daub J."/>
            <person name="David R.G."/>
            <person name="Delcher A.L."/>
            <person name="Delehaunty K."/>
            <person name="Do C.B."/>
            <person name="Ebling H."/>
            <person name="Edwards K."/>
            <person name="Eickbush T."/>
            <person name="Evans J.D."/>
            <person name="Filipski A."/>
            <person name="Findeiss S."/>
            <person name="Freyhult E."/>
            <person name="Fulton L."/>
            <person name="Fulton R."/>
            <person name="Garcia A.C."/>
            <person name="Gardiner A."/>
            <person name="Garfield D.A."/>
            <person name="Garvin B.E."/>
            <person name="Gibson G."/>
            <person name="Gilbert D."/>
            <person name="Gnerre S."/>
            <person name="Godfrey J."/>
            <person name="Good R."/>
            <person name="Gotea V."/>
            <person name="Gravely B."/>
            <person name="Greenberg A.J."/>
            <person name="Griffiths-Jones S."/>
            <person name="Gross S."/>
            <person name="Guigo R."/>
            <person name="Gustafson E.A."/>
            <person name="Haerty W."/>
            <person name="Hahn M.W."/>
            <person name="Halligan D.L."/>
            <person name="Halpern A.L."/>
            <person name="Halter G.M."/>
            <person name="Han M.V."/>
            <person name="Heger A."/>
            <person name="Hillier L."/>
            <person name="Hinrichs A.S."/>
            <person name="Holmes I."/>
            <person name="Hoskins R.A."/>
            <person name="Hubisz M.J."/>
            <person name="Hultmark D."/>
            <person name="Huntley M.A."/>
            <person name="Jaffe D.B."/>
            <person name="Jagadeeshan S."/>
            <person name="Jeck W.R."/>
            <person name="Johnson J."/>
            <person name="Jones C.D."/>
            <person name="Jordan W.C."/>
            <person name="Karpen G.H."/>
            <person name="Kataoka E."/>
            <person name="Keightley P.D."/>
            <person name="Kheradpour P."/>
            <person name="Kirkness E.F."/>
            <person name="Koerich L.B."/>
            <person name="Kristiansen K."/>
            <person name="Kudrna D."/>
            <person name="Kulathinal R.J."/>
            <person name="Kumar S."/>
            <person name="Kwok R."/>
            <person name="Lander E."/>
            <person name="Langley C.H."/>
            <person name="Lapoint R."/>
            <person name="Lazzaro B.P."/>
            <person name="Lee S.J."/>
            <person name="Levesque L."/>
            <person name="Li R."/>
            <person name="Lin C.F."/>
            <person name="Lin M.F."/>
            <person name="Lindblad-Toh K."/>
            <person name="Llopart A."/>
            <person name="Long M."/>
            <person name="Low L."/>
            <person name="Lozovsky E."/>
            <person name="Lu J."/>
            <person name="Luo M."/>
            <person name="Machado C.A."/>
            <person name="Makalowski W."/>
            <person name="Marzo M."/>
            <person name="Matsuda M."/>
            <person name="Matzkin L."/>
            <person name="McAllister B."/>
            <person name="McBride C.S."/>
            <person name="McKernan B."/>
            <person name="McKernan K."/>
            <person name="Mendez-Lago M."/>
            <person name="Minx P."/>
            <person name="Mollenhauer M.U."/>
            <person name="Montooth K."/>
            <person name="Mount S.M."/>
            <person name="Mu X."/>
            <person name="Myers E."/>
            <person name="Negre B."/>
            <person name="Newfeld S."/>
            <person name="Nielsen R."/>
            <person name="Noor M.A."/>
            <person name="O'Grady P."/>
            <person name="Pachter L."/>
            <person name="Papaceit M."/>
            <person name="Parisi M.J."/>
            <person name="Parisi M."/>
            <person name="Parts L."/>
            <person name="Pedersen J.S."/>
            <person name="Pesole G."/>
            <person name="Phillippy A.M."/>
            <person name="Ponting C.P."/>
            <person name="Pop M."/>
            <person name="Porcelli D."/>
            <person name="Powell J.R."/>
            <person name="Prohaska S."/>
            <person name="Pruitt K."/>
            <person name="Puig M."/>
            <person name="Quesneville H."/>
            <person name="Ram K.R."/>
            <person name="Rand D."/>
            <person name="Rasmussen M.D."/>
            <person name="Reed L.K."/>
            <person name="Reenan R."/>
            <person name="Reily A."/>
            <person name="Remington K.A."/>
            <person name="Rieger T.T."/>
            <person name="Ritchie M.G."/>
            <person name="Robin C."/>
            <person name="Rogers Y.H."/>
            <person name="Rohde C."/>
            <person name="Rozas J."/>
            <person name="Rubenfield M.J."/>
            <person name="Ruiz A."/>
            <person name="Russo S."/>
            <person name="Salzberg S.L."/>
            <person name="Sanchez-Gracia A."/>
            <person name="Saranga D.J."/>
            <person name="Sato H."/>
            <person name="Schaeffer S.W."/>
            <person name="Schatz M.C."/>
            <person name="Schlenke T."/>
            <person name="Schwartz R."/>
            <person name="Segarra C."/>
            <person name="Singh R.S."/>
            <person name="Sirot L."/>
            <person name="Sirota M."/>
            <person name="Sisneros N.B."/>
            <person name="Smith C.D."/>
            <person name="Smith T.F."/>
            <person name="Spieth J."/>
            <person name="Stage D.E."/>
            <person name="Stark A."/>
            <person name="Stephan W."/>
            <person name="Strausberg R.L."/>
            <person name="Strempel S."/>
            <person name="Sturgill D."/>
            <person name="Sutton G."/>
            <person name="Sutton G.G."/>
            <person name="Tao W."/>
            <person name="Teichmann S."/>
            <person name="Tobari Y.N."/>
            <person name="Tomimura Y."/>
            <person name="Tsolas J.M."/>
            <person name="Valente V.L."/>
            <person name="Venter E."/>
            <person name="Venter J.C."/>
            <person name="Vicario S."/>
            <person name="Vieira F.G."/>
            <person name="Vilella A.J."/>
            <person name="Villasante A."/>
            <person name="Walenz B."/>
            <person name="Wang J."/>
            <person name="Wasserman M."/>
            <person name="Watts T."/>
            <person name="Wilson D."/>
            <person name="Wilson R.K."/>
            <person name="Wing R.A."/>
            <person name="Wolfner M.F."/>
            <person name="Wong A."/>
            <person name="Wong G.K."/>
            <person name="Wu C.I."/>
            <person name="Wu G."/>
            <person name="Yamamoto D."/>
            <person name="Yang H.P."/>
            <person name="Yang S.P."/>
            <person name="Yorke J.A."/>
            <person name="Yoshida K."/>
            <person name="Zdobnov E."/>
            <person name="Zhang P."/>
            <person name="Zhang Y."/>
            <person name="Zimin A.V."/>
            <person name="Baldwin J."/>
            <person name="Abdouelleil A."/>
            <person name="Abdulkadir J."/>
            <person name="Abebe A."/>
            <person name="Abera B."/>
            <person name="Abreu J."/>
            <person name="Acer S.C."/>
            <person name="Aftuck L."/>
            <person name="Alexander A."/>
            <person name="An P."/>
            <person name="Anderson E."/>
            <person name="Anderson S."/>
            <person name="Arachi H."/>
            <person name="Azer M."/>
            <person name="Bachantsang P."/>
            <person name="Barry A."/>
            <person name="Bayul T."/>
            <person name="Berlin A."/>
            <person name="Bessette D."/>
            <person name="Bloom T."/>
            <person name="Blye J."/>
            <person name="Boguslavskiy L."/>
            <person name="Bonnet C."/>
            <person name="Boukhgalter B."/>
            <person name="Bourzgui I."/>
            <person name="Brown A."/>
            <person name="Cahill P."/>
            <person name="Channer S."/>
            <person name="Cheshatsang Y."/>
            <person name="Chuda L."/>
            <person name="Citroen M."/>
            <person name="Collymore A."/>
            <person name="Cooke P."/>
            <person name="Costello M."/>
            <person name="D'Aco K."/>
            <person name="Daza R."/>
            <person name="De Haan G."/>
            <person name="DeGray S."/>
            <person name="DeMaso C."/>
            <person name="Dhargay N."/>
            <person name="Dooley K."/>
            <person name="Dooley E."/>
            <person name="Doricent M."/>
            <person name="Dorje P."/>
            <person name="Dorjee K."/>
            <person name="Dupes A."/>
            <person name="Elong R."/>
            <person name="Falk J."/>
            <person name="Farina A."/>
            <person name="Faro S."/>
            <person name="Ferguson D."/>
            <person name="Fisher S."/>
            <person name="Foley C.D."/>
            <person name="Franke A."/>
            <person name="Friedrich D."/>
            <person name="Gadbois L."/>
            <person name="Gearin G."/>
            <person name="Gearin C.R."/>
            <person name="Giannoukos G."/>
            <person name="Goode T."/>
            <person name="Graham J."/>
            <person name="Grandbois E."/>
            <person name="Grewal S."/>
            <person name="Gyaltsen K."/>
            <person name="Hafez N."/>
            <person name="Hagos B."/>
            <person name="Hall J."/>
            <person name="Henson C."/>
            <person name="Hollinger A."/>
            <person name="Honan T."/>
            <person name="Huard M.D."/>
            <person name="Hughes L."/>
            <person name="Hurhula B."/>
            <person name="Husby M.E."/>
            <person name="Kamat A."/>
            <person name="Kanga B."/>
            <person name="Kashin S."/>
            <person name="Khazanovich D."/>
            <person name="Kisner P."/>
            <person name="Lance K."/>
            <person name="Lara M."/>
            <person name="Lee W."/>
            <person name="Lennon N."/>
            <person name="Letendre F."/>
            <person name="LeVine R."/>
            <person name="Lipovsky A."/>
            <person name="Liu X."/>
            <person name="Liu J."/>
            <person name="Liu S."/>
            <person name="Lokyitsang T."/>
            <person name="Lokyitsang Y."/>
            <person name="Lubonja R."/>
            <person name="Lui A."/>
            <person name="MacDonald P."/>
            <person name="Magnisalis V."/>
            <person name="Maru K."/>
            <person name="Matthews C."/>
            <person name="McCusker W."/>
            <person name="McDonough S."/>
            <person name="Mehta T."/>
            <person name="Meldrim J."/>
            <person name="Meneus L."/>
            <person name="Mihai O."/>
            <person name="Mihalev A."/>
            <person name="Mihova T."/>
            <person name="Mittelman R."/>
            <person name="Mlenga V."/>
            <person name="Montmayeur A."/>
            <person name="Mulrain L."/>
            <person name="Navidi A."/>
            <person name="Naylor J."/>
            <person name="Negash T."/>
            <person name="Nguyen T."/>
            <person name="Nguyen N."/>
            <person name="Nicol R."/>
            <person name="Norbu C."/>
            <person name="Norbu N."/>
            <person name="Novod N."/>
            <person name="O'Neill B."/>
            <person name="Osman S."/>
            <person name="Markiewicz E."/>
            <person name="Oyono O.L."/>
            <person name="Patti C."/>
            <person name="Phunkhang P."/>
            <person name="Pierre F."/>
            <person name="Priest M."/>
            <person name="Raghuraman S."/>
            <person name="Rege F."/>
            <person name="Reyes R."/>
            <person name="Rise C."/>
            <person name="Rogov P."/>
            <person name="Ross K."/>
            <person name="Ryan E."/>
            <person name="Settipalli S."/>
            <person name="Shea T."/>
            <person name="Sherpa N."/>
            <person name="Shi L."/>
            <person name="Shih D."/>
            <person name="Sparrow T."/>
            <person name="Spaulding J."/>
            <person name="Stalker J."/>
            <person name="Stange-Thomann N."/>
            <person name="Stavropoulos S."/>
            <person name="Stone C."/>
            <person name="Strader C."/>
            <person name="Tesfaye S."/>
            <person name="Thomson T."/>
            <person name="Thoulutsang Y."/>
            <person name="Thoulutsang D."/>
            <person name="Topham K."/>
            <person name="Topping I."/>
            <person name="Tsamla T."/>
            <person name="Vassiliev H."/>
            <person name="Vo A."/>
            <person name="Wangchuk T."/>
            <person name="Wangdi T."/>
            <person name="Weiand M."/>
            <person name="Wilkinson J."/>
            <person name="Wilson A."/>
            <person name="Yadav S."/>
            <person name="Young G."/>
            <person name="Yu Q."/>
            <person name="Zembek L."/>
            <person name="Zhong D."/>
            <person name="Zimmer A."/>
            <person name="Zwirko Z."/>
            <person name="Jaffe D.B."/>
            <person name="Alvarez P."/>
            <person name="Brockman W."/>
            <person name="Butler J."/>
            <person name="Chin C."/>
            <person name="Gnerre S."/>
            <person name="Grabherr M."/>
            <person name="Kleber M."/>
            <person name="Mauceli E."/>
            <person name="MacCallum I."/>
        </authorList>
    </citation>
    <scope>NUCLEOTIDE SEQUENCE [LARGE SCALE GENOMIC DNA]</scope>
    <source>
        <strain evidence="10">Tucson 15287-2541.00</strain>
    </source>
</reference>
<dbReference type="OrthoDB" id="10059618at2759"/>
<feature type="compositionally biased region" description="Acidic residues" evidence="6">
    <location>
        <begin position="942"/>
        <end position="956"/>
    </location>
</feature>
<dbReference type="GO" id="GO:0045995">
    <property type="term" value="P:regulation of embryonic development"/>
    <property type="evidence" value="ECO:0007669"/>
    <property type="project" value="EnsemblMetazoa"/>
</dbReference>
<dbReference type="InterPro" id="IPR037721">
    <property type="entry name" value="Ferlin"/>
</dbReference>
<feature type="domain" description="C2" evidence="8">
    <location>
        <begin position="1"/>
        <end position="114"/>
    </location>
</feature>
<dbReference type="Pfam" id="PF16165">
    <property type="entry name" value="Ferlin_C"/>
    <property type="match status" value="1"/>
</dbReference>
<keyword evidence="2 7" id="KW-0812">Transmembrane</keyword>
<dbReference type="InterPro" id="IPR000008">
    <property type="entry name" value="C2_dom"/>
</dbReference>
<dbReference type="STRING" id="7222.B4J3L6"/>
<dbReference type="InterPro" id="IPR012968">
    <property type="entry name" value="FerIin_dom"/>
</dbReference>
<dbReference type="InterPro" id="IPR035892">
    <property type="entry name" value="C2_domain_sf"/>
</dbReference>
<dbReference type="SMART" id="SM01202">
    <property type="entry name" value="FerI"/>
    <property type="match status" value="1"/>
</dbReference>
<dbReference type="InParanoid" id="B4J3L6"/>
<sequence>MDDCFAGAPQDFLICVTVHKAAQTGVPNGELYVKISLDKMSKNTKTYTNSENPFFNEYFVFEFRCTLSELLRLTVLFELKKYVIYKKNVLVGELLIDLHSVWAQPGHNYFKRWGRLELPIGERQSAQESSRESCGYLQIDLAIVSQHSEVKPRNDKETATITKWPTDHDFDDINSNLLEDVDANALSNIRYFISFYQGFFVKKSNYMIQVSFAGFKGKTLVAKHTTTPVWNQEISFAWVYPSLAQRFLILVMQENVQWKCIAEYELSFGDIAFKGYPLTYVGRILVEIRSETLAEGQPTHVLITQATVAPESWLDESFMVEFLPIIGDYITTNATQYKMAVQLAESTSNVVDGPLKTPTGNFHSVLQTKCFRQETPFHACLSRVSLPDNRIKFEADFHMMEIVNYMHSQLANLKIFQLKLPTQHKQQAKILKSIVSNISNKIVDSIAMHRFDYDLGIRCTTWDTNRQQYLLEYFTKLTDDLRTLRKKIRSSYPEHLDTTIVDIVNELQRIIGNISSLSNLLHAQDDWPELLLTLSAGGKPVGVCRLNAKHFLNLPKREANQASNHCWQVRSFLFKSSTCVHTCANCGCNAGIVLGCISIVLERERHEFFSHISEEWITPEPLAWLPKMAETNFRCHVYVHQAKVRPGADNRSICGGHVRVLFASHAAETHTTSSTCSQMWDTIITINGLALPGSIKWYLNNPPLISLELHKSEASDAMGSGQAIVSVISASNELENSREERETRFLGKSSMQKLQKLKNLSPPPLKWVAMSKNGIVQAEILMSVEFKELADDTPNGEAEPELTIGIPVDIRPNMLNYVLEVIFVGLRNYTKSGMVMAGKRRAKVMMADLVLSSGLSMSRVKNSINFLVAYASGVVNLPDQQEYWPAIIATDVVVNGLRNETTLGAALIPASPSFLQADRTRRCVWKSEESSAATSAVIVHPEDEDATLEEPDDDREPEPGKLKSYWKRIKIALGIRTVAFANRQALKYDEHIDSSDLQAHSQFTWWTKFYNTMYVNDHSKAHLWKHRLVIYAGELEQQAEFGYLQDWAVPVPLVHGVKFRKHGPPKEDIYATLKLQIKLTPCHCASPDYGGGGDMLRPMPTAMNPRQQTMIKSLTDVVRITVRIYIVQGLHIRPSDWSSDSDSYVRLTLGGKVVSDWAHYVPNQSNPIFGRYFELDTSLPADPILEVSICDYDKSKEQVIGTTRIDLEDRWHSKHHATVGIPHEYNPMGYNQWRDPMLPSQLLTSLCQQRGIQPPYFYGNAVEVDGMLLGDETVISKSEELKERLSLSALRNLDKLPSFGYNLVPEHVETRSIYRDNNPGVSQGQIQMWIELFEKSTFIPPPMDITPVPPTCYEVRLVVKNLKGIQFGDKNMFGKLMSDIYVIGWCQDADDYQSTDIHYRSFAGAAAFNWRMIFILKYSPNEDMMVIRRMGGYREVIEIKRPPIIYLQVWDKDMISHDEYLGAIELNLSNLPMPYATERRCPATPKMRQRLNIFNRKSVMGWLPLQNFPQSVAGLPTKNGGKIELQIDVCTEAEASEFPAGLGHDPPMALDLPDRPETSFNPLSHPFKSAHFILWPVIRKYVYIGLLFICVAMGLTLFVANFPNKIIRDLSRPFTITTAGTDRSQSGSDSNMPKLWNSVKCSSLSPDLMEAQPKILPKSRSSSSSSNRNSKYWIFSMIIERSAGSKRVDILGDDVDTPLEAILPVEEVEEVCLLRDSPYRILRVSSGSSSGCQFTKVFNRYSQSEHLLEQCLLVVHSDINNKKQT</sequence>
<dbReference type="InterPro" id="IPR055072">
    <property type="entry name" value="Ferlin_DSRM"/>
</dbReference>
<dbReference type="Pfam" id="PF22901">
    <property type="entry name" value="dsrm_Ferlin"/>
    <property type="match status" value="1"/>
</dbReference>
<dbReference type="InterPro" id="IPR037723">
    <property type="entry name" value="C2D_Ferlin"/>
</dbReference>
<dbReference type="OMA" id="QFVNKWA"/>
<keyword evidence="5 7" id="KW-0472">Membrane</keyword>
<dbReference type="PhylomeDB" id="B4J3L6"/>
<feature type="transmembrane region" description="Helical" evidence="7">
    <location>
        <begin position="1581"/>
        <end position="1602"/>
    </location>
</feature>
<evidence type="ECO:0000256" key="6">
    <source>
        <dbReference type="SAM" id="MobiDB-lite"/>
    </source>
</evidence>
<evidence type="ECO:0000256" key="4">
    <source>
        <dbReference type="ARBA" id="ARBA00022989"/>
    </source>
</evidence>
<dbReference type="CDD" id="cd04017">
    <property type="entry name" value="C2D_Ferlin"/>
    <property type="match status" value="1"/>
</dbReference>
<name>B4J3L6_DROGR</name>
<dbReference type="SUPFAM" id="SSF49562">
    <property type="entry name" value="C2 domain (Calcium/lipid-binding domain, CaLB)"/>
    <property type="match status" value="4"/>
</dbReference>
<dbReference type="InterPro" id="IPR037724">
    <property type="entry name" value="C2E_Ferlin"/>
</dbReference>
<dbReference type="CDD" id="cd04037">
    <property type="entry name" value="C2E_Ferlin"/>
    <property type="match status" value="1"/>
</dbReference>
<proteinExistence type="predicted"/>
<protein>
    <submittedName>
        <fullName evidence="9">GH16133</fullName>
    </submittedName>
</protein>
<dbReference type="HOGENOM" id="CLU_001183_0_0_1"/>
<dbReference type="FunCoup" id="B4J3L6">
    <property type="interactions" value="40"/>
</dbReference>
<dbReference type="Pfam" id="PF00168">
    <property type="entry name" value="C2"/>
    <property type="match status" value="4"/>
</dbReference>
<feature type="domain" description="C2" evidence="8">
    <location>
        <begin position="1335"/>
        <end position="1482"/>
    </location>
</feature>